<reference evidence="1" key="1">
    <citation type="submission" date="2014-11" db="EMBL/GenBank/DDBJ databases">
        <authorList>
            <person name="Amaro Gonzalez C."/>
        </authorList>
    </citation>
    <scope>NUCLEOTIDE SEQUENCE</scope>
</reference>
<name>A0A0E9VIJ2_ANGAN</name>
<organism evidence="1">
    <name type="scientific">Anguilla anguilla</name>
    <name type="common">European freshwater eel</name>
    <name type="synonym">Muraena anguilla</name>
    <dbReference type="NCBI Taxonomy" id="7936"/>
    <lineage>
        <taxon>Eukaryota</taxon>
        <taxon>Metazoa</taxon>
        <taxon>Chordata</taxon>
        <taxon>Craniata</taxon>
        <taxon>Vertebrata</taxon>
        <taxon>Euteleostomi</taxon>
        <taxon>Actinopterygii</taxon>
        <taxon>Neopterygii</taxon>
        <taxon>Teleostei</taxon>
        <taxon>Anguilliformes</taxon>
        <taxon>Anguillidae</taxon>
        <taxon>Anguilla</taxon>
    </lineage>
</organism>
<dbReference type="AlphaFoldDB" id="A0A0E9VIJ2"/>
<protein>
    <submittedName>
        <fullName evidence="1">Uncharacterized protein</fullName>
    </submittedName>
</protein>
<sequence>MYCACVCFQSFSLKWSMSLVVDKNCS</sequence>
<reference evidence="1" key="2">
    <citation type="journal article" date="2015" name="Fish Shellfish Immunol.">
        <title>Early steps in the European eel (Anguilla anguilla)-Vibrio vulnificus interaction in the gills: Role of the RtxA13 toxin.</title>
        <authorList>
            <person name="Callol A."/>
            <person name="Pajuelo D."/>
            <person name="Ebbesson L."/>
            <person name="Teles M."/>
            <person name="MacKenzie S."/>
            <person name="Amaro C."/>
        </authorList>
    </citation>
    <scope>NUCLEOTIDE SEQUENCE</scope>
</reference>
<proteinExistence type="predicted"/>
<accession>A0A0E9VIJ2</accession>
<evidence type="ECO:0000313" key="1">
    <source>
        <dbReference type="EMBL" id="JAH77954.1"/>
    </source>
</evidence>
<dbReference type="EMBL" id="GBXM01030623">
    <property type="protein sequence ID" value="JAH77954.1"/>
    <property type="molecule type" value="Transcribed_RNA"/>
</dbReference>